<feature type="transmembrane region" description="Helical" evidence="1">
    <location>
        <begin position="276"/>
        <end position="293"/>
    </location>
</feature>
<reference evidence="2" key="1">
    <citation type="submission" date="2018-05" db="EMBL/GenBank/DDBJ databases">
        <authorList>
            <person name="Lanie J.A."/>
            <person name="Ng W.-L."/>
            <person name="Kazmierczak K.M."/>
            <person name="Andrzejewski T.M."/>
            <person name="Davidsen T.M."/>
            <person name="Wayne K.J."/>
            <person name="Tettelin H."/>
            <person name="Glass J.I."/>
            <person name="Rusch D."/>
            <person name="Podicherti R."/>
            <person name="Tsui H.-C.T."/>
            <person name="Winkler M.E."/>
        </authorList>
    </citation>
    <scope>NUCLEOTIDE SEQUENCE</scope>
</reference>
<evidence type="ECO:0000313" key="2">
    <source>
        <dbReference type="EMBL" id="SUZ62315.1"/>
    </source>
</evidence>
<protein>
    <recommendedName>
        <fullName evidence="3">Membrane transporter protein</fullName>
    </recommendedName>
</protein>
<name>A0A381P5T9_9ZZZZ</name>
<feature type="transmembrane region" description="Helical" evidence="1">
    <location>
        <begin position="12"/>
        <end position="30"/>
    </location>
</feature>
<feature type="transmembrane region" description="Helical" evidence="1">
    <location>
        <begin position="252"/>
        <end position="270"/>
    </location>
</feature>
<accession>A0A381P5T9</accession>
<evidence type="ECO:0000256" key="1">
    <source>
        <dbReference type="SAM" id="Phobius"/>
    </source>
</evidence>
<dbReference type="PANTHER" id="PTHR43483">
    <property type="entry name" value="MEMBRANE TRANSPORTER PROTEIN HI_0806-RELATED"/>
    <property type="match status" value="1"/>
</dbReference>
<evidence type="ECO:0008006" key="3">
    <source>
        <dbReference type="Google" id="ProtNLM"/>
    </source>
</evidence>
<keyword evidence="1" id="KW-0812">Transmembrane</keyword>
<keyword evidence="1" id="KW-1133">Transmembrane helix</keyword>
<feature type="transmembrane region" description="Helical" evidence="1">
    <location>
        <begin position="221"/>
        <end position="240"/>
    </location>
</feature>
<feature type="transmembrane region" description="Helical" evidence="1">
    <location>
        <begin position="117"/>
        <end position="140"/>
    </location>
</feature>
<feature type="transmembrane region" description="Helical" evidence="1">
    <location>
        <begin position="146"/>
        <end position="163"/>
    </location>
</feature>
<feature type="transmembrane region" description="Helical" evidence="1">
    <location>
        <begin position="175"/>
        <end position="201"/>
    </location>
</feature>
<gene>
    <name evidence="2" type="ORF">METZ01_LOCUS15169</name>
</gene>
<organism evidence="2">
    <name type="scientific">marine metagenome</name>
    <dbReference type="NCBI Taxonomy" id="408172"/>
    <lineage>
        <taxon>unclassified sequences</taxon>
        <taxon>metagenomes</taxon>
        <taxon>ecological metagenomes</taxon>
    </lineage>
</organism>
<dbReference type="PANTHER" id="PTHR43483:SF3">
    <property type="entry name" value="MEMBRANE TRANSPORTER PROTEIN HI_0806-RELATED"/>
    <property type="match status" value="1"/>
</dbReference>
<proteinExistence type="predicted"/>
<keyword evidence="1" id="KW-0472">Membrane</keyword>
<sequence length="319" mass="33279">MLTDMLTPKNGLLLLLAAFIVTYVVVWAKASRRARQTLSADDPAVQAGWPTPLENLIGFVTNFFDTLGIGSFAPTTSAYKLKNIVPDRIIPGTLNVGHSPAVFVQAFIFMSIIEVEIVTLTALIGASVAGAWLGAGVVASWPRRKIQIGMGAALLVAALLMLMTQFDLFPVGGEALGLAGTLLVVAVVGNFILGALMTLGIGMYAPSMIMISLLGMNPTAAFPIMMGSCAFLMPVGSIRFVRANAYALRPALGLVLGGIPAALIAALIVGNLPIDYVRWLVVVVVTYTAISMLRSARANAGLDTAADEAANSAAPPPVL</sequence>
<dbReference type="EMBL" id="UINC01000862">
    <property type="protein sequence ID" value="SUZ62315.1"/>
    <property type="molecule type" value="Genomic_DNA"/>
</dbReference>
<dbReference type="AlphaFoldDB" id="A0A381P5T9"/>